<dbReference type="PANTHER" id="PTHR42085">
    <property type="entry name" value="F-BOX DOMAIN-CONTAINING PROTEIN"/>
    <property type="match status" value="1"/>
</dbReference>
<gene>
    <name evidence="1" type="ORF">QBC38DRAFT_473138</name>
</gene>
<accession>A0AAN7H2I8</accession>
<sequence length="279" mass="31166">MSPTFQYSIPRASAQATAGPKPSLLSLPLELRLEIYKALLWNCPLPPAPDLAPGYPTPRPRTCVHSPLDGSSPAVLMPAYRPLGCIPTSFLLSCRQIYHESRAIPFQQNEFVFQEFFTSGLVPADVLVRRLEPWQREELRWVRIEVPGGSWGLGDNLAKWWTYGSEGSGSGTWKTLCERLKGVRGLRVRVNLKGSKKTIGGISESGENERSNEVEQADWGWVDDGMKRMKELRWLEIEVANGGGEDEKKIEYCRNVESKLNKGKLVGERKVRVVAVSGA</sequence>
<dbReference type="Proteomes" id="UP001301958">
    <property type="component" value="Unassembled WGS sequence"/>
</dbReference>
<organism evidence="1 2">
    <name type="scientific">Podospora fimiseda</name>
    <dbReference type="NCBI Taxonomy" id="252190"/>
    <lineage>
        <taxon>Eukaryota</taxon>
        <taxon>Fungi</taxon>
        <taxon>Dikarya</taxon>
        <taxon>Ascomycota</taxon>
        <taxon>Pezizomycotina</taxon>
        <taxon>Sordariomycetes</taxon>
        <taxon>Sordariomycetidae</taxon>
        <taxon>Sordariales</taxon>
        <taxon>Podosporaceae</taxon>
        <taxon>Podospora</taxon>
    </lineage>
</organism>
<keyword evidence="2" id="KW-1185">Reference proteome</keyword>
<proteinExistence type="predicted"/>
<name>A0AAN7H2I8_9PEZI</name>
<dbReference type="AlphaFoldDB" id="A0AAN7H2I8"/>
<reference evidence="1" key="2">
    <citation type="submission" date="2023-05" db="EMBL/GenBank/DDBJ databases">
        <authorList>
            <consortium name="Lawrence Berkeley National Laboratory"/>
            <person name="Steindorff A."/>
            <person name="Hensen N."/>
            <person name="Bonometti L."/>
            <person name="Westerberg I."/>
            <person name="Brannstrom I.O."/>
            <person name="Guillou S."/>
            <person name="Cros-Aarteil S."/>
            <person name="Calhoun S."/>
            <person name="Haridas S."/>
            <person name="Kuo A."/>
            <person name="Mondo S."/>
            <person name="Pangilinan J."/>
            <person name="Riley R."/>
            <person name="Labutti K."/>
            <person name="Andreopoulos B."/>
            <person name="Lipzen A."/>
            <person name="Chen C."/>
            <person name="Yanf M."/>
            <person name="Daum C."/>
            <person name="Ng V."/>
            <person name="Clum A."/>
            <person name="Ohm R."/>
            <person name="Martin F."/>
            <person name="Silar P."/>
            <person name="Natvig D."/>
            <person name="Lalanne C."/>
            <person name="Gautier V."/>
            <person name="Ament-Velasquez S.L."/>
            <person name="Kruys A."/>
            <person name="Hutchinson M.I."/>
            <person name="Powell A.J."/>
            <person name="Barry K."/>
            <person name="Miller A.N."/>
            <person name="Grigoriev I.V."/>
            <person name="Debuchy R."/>
            <person name="Gladieux P."/>
            <person name="Thoren M.H."/>
            <person name="Johannesson H."/>
        </authorList>
    </citation>
    <scope>NUCLEOTIDE SEQUENCE</scope>
    <source>
        <strain evidence="1">CBS 990.96</strain>
    </source>
</reference>
<evidence type="ECO:0000313" key="1">
    <source>
        <dbReference type="EMBL" id="KAK4229097.1"/>
    </source>
</evidence>
<protein>
    <submittedName>
        <fullName evidence="1">Uncharacterized protein</fullName>
    </submittedName>
</protein>
<dbReference type="EMBL" id="MU865311">
    <property type="protein sequence ID" value="KAK4229097.1"/>
    <property type="molecule type" value="Genomic_DNA"/>
</dbReference>
<evidence type="ECO:0000313" key="2">
    <source>
        <dbReference type="Proteomes" id="UP001301958"/>
    </source>
</evidence>
<dbReference type="PANTHER" id="PTHR42085:SF1">
    <property type="entry name" value="F-BOX DOMAIN-CONTAINING PROTEIN"/>
    <property type="match status" value="1"/>
</dbReference>
<reference evidence="1" key="1">
    <citation type="journal article" date="2023" name="Mol. Phylogenet. Evol.">
        <title>Genome-scale phylogeny and comparative genomics of the fungal order Sordariales.</title>
        <authorList>
            <person name="Hensen N."/>
            <person name="Bonometti L."/>
            <person name="Westerberg I."/>
            <person name="Brannstrom I.O."/>
            <person name="Guillou S."/>
            <person name="Cros-Aarteil S."/>
            <person name="Calhoun S."/>
            <person name="Haridas S."/>
            <person name="Kuo A."/>
            <person name="Mondo S."/>
            <person name="Pangilinan J."/>
            <person name="Riley R."/>
            <person name="LaButti K."/>
            <person name="Andreopoulos B."/>
            <person name="Lipzen A."/>
            <person name="Chen C."/>
            <person name="Yan M."/>
            <person name="Daum C."/>
            <person name="Ng V."/>
            <person name="Clum A."/>
            <person name="Steindorff A."/>
            <person name="Ohm R.A."/>
            <person name="Martin F."/>
            <person name="Silar P."/>
            <person name="Natvig D.O."/>
            <person name="Lalanne C."/>
            <person name="Gautier V."/>
            <person name="Ament-Velasquez S.L."/>
            <person name="Kruys A."/>
            <person name="Hutchinson M.I."/>
            <person name="Powell A.J."/>
            <person name="Barry K."/>
            <person name="Miller A.N."/>
            <person name="Grigoriev I.V."/>
            <person name="Debuchy R."/>
            <person name="Gladieux P."/>
            <person name="Hiltunen Thoren M."/>
            <person name="Johannesson H."/>
        </authorList>
    </citation>
    <scope>NUCLEOTIDE SEQUENCE</scope>
    <source>
        <strain evidence="1">CBS 990.96</strain>
    </source>
</reference>
<comment type="caution">
    <text evidence="1">The sequence shown here is derived from an EMBL/GenBank/DDBJ whole genome shotgun (WGS) entry which is preliminary data.</text>
</comment>
<dbReference type="InterPro" id="IPR038883">
    <property type="entry name" value="AN11006-like"/>
</dbReference>